<dbReference type="InterPro" id="IPR009056">
    <property type="entry name" value="Cyt_c-like_dom"/>
</dbReference>
<evidence type="ECO:0000256" key="3">
    <source>
        <dbReference type="ARBA" id="ARBA00023004"/>
    </source>
</evidence>
<dbReference type="PANTHER" id="PTHR33546">
    <property type="entry name" value="LARGE, MULTIFUNCTIONAL SECRETED PROTEIN-RELATED"/>
    <property type="match status" value="1"/>
</dbReference>
<dbReference type="PANTHER" id="PTHR33546:SF1">
    <property type="entry name" value="LARGE, MULTIFUNCTIONAL SECRETED PROTEIN"/>
    <property type="match status" value="1"/>
</dbReference>
<comment type="caution">
    <text evidence="7">The sequence shown here is derived from an EMBL/GenBank/DDBJ whole genome shotgun (WGS) entry which is preliminary data.</text>
</comment>
<name>A0A2S8FEM1_9BACT</name>
<dbReference type="Proteomes" id="UP000240009">
    <property type="component" value="Unassembled WGS sequence"/>
</dbReference>
<dbReference type="NCBIfam" id="TIGR02603">
    <property type="entry name" value="CxxCH_TIGR02603"/>
    <property type="match status" value="1"/>
</dbReference>
<protein>
    <recommendedName>
        <fullName evidence="6">Cytochrome c domain-containing protein</fullName>
    </recommendedName>
</protein>
<dbReference type="InterPro" id="IPR036909">
    <property type="entry name" value="Cyt_c-like_dom_sf"/>
</dbReference>
<organism evidence="7 8">
    <name type="scientific">Blastopirellula marina</name>
    <dbReference type="NCBI Taxonomy" id="124"/>
    <lineage>
        <taxon>Bacteria</taxon>
        <taxon>Pseudomonadati</taxon>
        <taxon>Planctomycetota</taxon>
        <taxon>Planctomycetia</taxon>
        <taxon>Pirellulales</taxon>
        <taxon>Pirellulaceae</taxon>
        <taxon>Blastopirellula</taxon>
    </lineage>
</organism>
<keyword evidence="1 4" id="KW-0349">Heme</keyword>
<dbReference type="GO" id="GO:0046872">
    <property type="term" value="F:metal ion binding"/>
    <property type="evidence" value="ECO:0007669"/>
    <property type="project" value="UniProtKB-KW"/>
</dbReference>
<sequence>MLNRFTLVGCMLLACVLLATPQTARAQGATDAMVRLLQSGKLPESRLGTVIGMIAERGNAENLGILFQEATKSDGFSPALKLESLQALKKASESRNLVPTGDLSAISALIASNDPALKTLGIQLAGLWKVEATADTLAGLALDNEQPLKLRRLAIDSLIATGSGKTAETVAKLTSDDQPLSIRYLGVSALTNIDIQKAAEAAAKVLTGADTSTDPAAMIDAFLADTKGPDALAAALNGKKLDGDVAKMCLRQMYSVGRSDASLVNVLSAAAGIDNNPDPLTEEQLQSLVAQVLKKGDPARGEVIFRRKELSCLKCHAISGAGGQIGPDLSPVGATSPVDYVINSILFPEMAVKEAYIMKTIVDFDGKMHQGIVADENDDRTILKDANGHEIIIPADDIDLEKEGGSLMPKGLANFLTEEEFLDLVAYVGELGKPGPYGIRSVPTVQRWRVLKEVPEALQGEAKPSTGEFESQILGLDADAWLPVYGKVNGDLPLSDLSEIESPVLFLQAEIEVVDGGDIGVELNQKEGVTVWIIDDEFPGNEPISATVLPGRHKITFRLDRRKFTGDTFRVVVTKPSGSTAQYTVVGGS</sequence>
<keyword evidence="3 4" id="KW-0408">Iron</keyword>
<gene>
    <name evidence="7" type="ORF">C5Y96_14155</name>
</gene>
<evidence type="ECO:0000256" key="1">
    <source>
        <dbReference type="ARBA" id="ARBA00022617"/>
    </source>
</evidence>
<evidence type="ECO:0000313" key="8">
    <source>
        <dbReference type="Proteomes" id="UP000240009"/>
    </source>
</evidence>
<dbReference type="RefSeq" id="WP_105354471.1">
    <property type="nucleotide sequence ID" value="NZ_PUIA01000038.1"/>
</dbReference>
<dbReference type="InterPro" id="IPR013427">
    <property type="entry name" value="Haem-bd_dom_put"/>
</dbReference>
<dbReference type="SUPFAM" id="SSF46626">
    <property type="entry name" value="Cytochrome c"/>
    <property type="match status" value="1"/>
</dbReference>
<evidence type="ECO:0000259" key="6">
    <source>
        <dbReference type="PROSITE" id="PS51007"/>
    </source>
</evidence>
<dbReference type="AlphaFoldDB" id="A0A2S8FEM1"/>
<feature type="signal peptide" evidence="5">
    <location>
        <begin position="1"/>
        <end position="26"/>
    </location>
</feature>
<dbReference type="PROSITE" id="PS51257">
    <property type="entry name" value="PROKAR_LIPOPROTEIN"/>
    <property type="match status" value="1"/>
</dbReference>
<evidence type="ECO:0000256" key="2">
    <source>
        <dbReference type="ARBA" id="ARBA00022723"/>
    </source>
</evidence>
<keyword evidence="2 4" id="KW-0479">Metal-binding</keyword>
<dbReference type="GO" id="GO:0009055">
    <property type="term" value="F:electron transfer activity"/>
    <property type="evidence" value="ECO:0007669"/>
    <property type="project" value="InterPro"/>
</dbReference>
<reference evidence="7 8" key="1">
    <citation type="submission" date="2018-02" db="EMBL/GenBank/DDBJ databases">
        <title>Comparative genomes isolates from brazilian mangrove.</title>
        <authorList>
            <person name="Araujo J.E."/>
            <person name="Taketani R.G."/>
            <person name="Silva M.C.P."/>
            <person name="Loureco M.V."/>
            <person name="Andreote F.D."/>
        </authorList>
    </citation>
    <scope>NUCLEOTIDE SEQUENCE [LARGE SCALE GENOMIC DNA]</scope>
    <source>
        <strain evidence="7 8">HEX-2 MGV</strain>
    </source>
</reference>
<evidence type="ECO:0000313" key="7">
    <source>
        <dbReference type="EMBL" id="PQO30609.1"/>
    </source>
</evidence>
<evidence type="ECO:0000256" key="4">
    <source>
        <dbReference type="PROSITE-ProRule" id="PRU00433"/>
    </source>
</evidence>
<accession>A0A2S8FEM1</accession>
<dbReference type="EMBL" id="PUIA01000038">
    <property type="protein sequence ID" value="PQO30609.1"/>
    <property type="molecule type" value="Genomic_DNA"/>
</dbReference>
<feature type="domain" description="Cytochrome c" evidence="6">
    <location>
        <begin position="296"/>
        <end position="432"/>
    </location>
</feature>
<dbReference type="PROSITE" id="PS51007">
    <property type="entry name" value="CYTC"/>
    <property type="match status" value="1"/>
</dbReference>
<evidence type="ECO:0000256" key="5">
    <source>
        <dbReference type="SAM" id="SignalP"/>
    </source>
</evidence>
<dbReference type="Gene3D" id="1.10.760.10">
    <property type="entry name" value="Cytochrome c-like domain"/>
    <property type="match status" value="1"/>
</dbReference>
<proteinExistence type="predicted"/>
<keyword evidence="5" id="KW-0732">Signal</keyword>
<dbReference type="OrthoDB" id="228131at2"/>
<dbReference type="GO" id="GO:0020037">
    <property type="term" value="F:heme binding"/>
    <property type="evidence" value="ECO:0007669"/>
    <property type="project" value="InterPro"/>
</dbReference>
<feature type="chain" id="PRO_5015543631" description="Cytochrome c domain-containing protein" evidence="5">
    <location>
        <begin position="27"/>
        <end position="589"/>
    </location>
</feature>